<evidence type="ECO:0008006" key="3">
    <source>
        <dbReference type="Google" id="ProtNLM"/>
    </source>
</evidence>
<accession>A0A1P8K4K4</accession>
<dbReference type="InterPro" id="IPR035709">
    <property type="entry name" value="YoaB-like"/>
</dbReference>
<dbReference type="PANTHER" id="PTHR47328:SF1">
    <property type="entry name" value="RUTC FAMILY PROTEIN YOAB"/>
    <property type="match status" value="1"/>
</dbReference>
<dbReference type="EMBL" id="CP019236">
    <property type="protein sequence ID" value="APW40943.1"/>
    <property type="molecule type" value="Genomic_DNA"/>
</dbReference>
<dbReference type="STRING" id="1842727.RD110_24800"/>
<dbReference type="OrthoDB" id="6899345at2"/>
<dbReference type="InterPro" id="IPR006175">
    <property type="entry name" value="YjgF/YER057c/UK114"/>
</dbReference>
<sequence length="118" mass="12334">MTIQRIETGPRMSQAVVHGNTIYLAGQCADAGAAPDVTAQTATVLAKIDKLLAAAGSDKSQILSATIWLTDMDTFGDMNKAWEAWASAGHTPARATVLSPRLAAPEFKVEIGVIAAKP</sequence>
<evidence type="ECO:0000313" key="2">
    <source>
        <dbReference type="Proteomes" id="UP000186609"/>
    </source>
</evidence>
<dbReference type="InterPro" id="IPR035959">
    <property type="entry name" value="RutC-like_sf"/>
</dbReference>
<gene>
    <name evidence="1" type="ORF">RD110_24800</name>
</gene>
<dbReference type="Proteomes" id="UP000186609">
    <property type="component" value="Chromosome"/>
</dbReference>
<organism evidence="1 2">
    <name type="scientific">Rhodoferax koreensis</name>
    <dbReference type="NCBI Taxonomy" id="1842727"/>
    <lineage>
        <taxon>Bacteria</taxon>
        <taxon>Pseudomonadati</taxon>
        <taxon>Pseudomonadota</taxon>
        <taxon>Betaproteobacteria</taxon>
        <taxon>Burkholderiales</taxon>
        <taxon>Comamonadaceae</taxon>
        <taxon>Rhodoferax</taxon>
    </lineage>
</organism>
<dbReference type="Pfam" id="PF01042">
    <property type="entry name" value="Ribonuc_L-PSP"/>
    <property type="match status" value="1"/>
</dbReference>
<evidence type="ECO:0000313" key="1">
    <source>
        <dbReference type="EMBL" id="APW40943.1"/>
    </source>
</evidence>
<dbReference type="PANTHER" id="PTHR47328">
    <property type="match status" value="1"/>
</dbReference>
<dbReference type="RefSeq" id="WP_076205637.1">
    <property type="nucleotide sequence ID" value="NZ_CP019236.1"/>
</dbReference>
<dbReference type="KEGG" id="rhy:RD110_24800"/>
<reference evidence="1 2" key="1">
    <citation type="submission" date="2017-01" db="EMBL/GenBank/DDBJ databases">
        <authorList>
            <person name="Mah S.A."/>
            <person name="Swanson W.J."/>
            <person name="Moy G.W."/>
            <person name="Vacquier V.D."/>
        </authorList>
    </citation>
    <scope>NUCLEOTIDE SEQUENCE [LARGE SCALE GENOMIC DNA]</scope>
    <source>
        <strain evidence="1 2">DCY110</strain>
    </source>
</reference>
<dbReference type="SUPFAM" id="SSF55298">
    <property type="entry name" value="YjgF-like"/>
    <property type="match status" value="1"/>
</dbReference>
<protein>
    <recommendedName>
        <fullName evidence="3">RidA/YER057c/UK114 family protein</fullName>
    </recommendedName>
</protein>
<name>A0A1P8K4K4_9BURK</name>
<keyword evidence="2" id="KW-1185">Reference proteome</keyword>
<proteinExistence type="predicted"/>
<dbReference type="CDD" id="cd06150">
    <property type="entry name" value="YjgF_YER057c_UK114_like_2"/>
    <property type="match status" value="1"/>
</dbReference>
<dbReference type="AlphaFoldDB" id="A0A1P8K4K4"/>
<dbReference type="Gene3D" id="3.30.1330.40">
    <property type="entry name" value="RutC-like"/>
    <property type="match status" value="1"/>
</dbReference>